<reference evidence="1" key="1">
    <citation type="submission" date="2018-02" db="EMBL/GenBank/DDBJ databases">
        <title>Rhizophora mucronata_Transcriptome.</title>
        <authorList>
            <person name="Meera S.P."/>
            <person name="Sreeshan A."/>
            <person name="Augustine A."/>
        </authorList>
    </citation>
    <scope>NUCLEOTIDE SEQUENCE</scope>
    <source>
        <tissue evidence="1">Leaf</tissue>
    </source>
</reference>
<sequence>MSSEHWTVKQPGKAATVGGALRNLNLFC</sequence>
<proteinExistence type="predicted"/>
<dbReference type="EMBL" id="GGEC01059020">
    <property type="protein sequence ID" value="MBX39504.1"/>
    <property type="molecule type" value="Transcribed_RNA"/>
</dbReference>
<evidence type="ECO:0000313" key="1">
    <source>
        <dbReference type="EMBL" id="MBX39504.1"/>
    </source>
</evidence>
<dbReference type="AlphaFoldDB" id="A0A2P2NAJ7"/>
<accession>A0A2P2NAJ7</accession>
<protein>
    <submittedName>
        <fullName evidence="1">Uncharacterized protein</fullName>
    </submittedName>
</protein>
<organism evidence="1">
    <name type="scientific">Rhizophora mucronata</name>
    <name type="common">Asiatic mangrove</name>
    <dbReference type="NCBI Taxonomy" id="61149"/>
    <lineage>
        <taxon>Eukaryota</taxon>
        <taxon>Viridiplantae</taxon>
        <taxon>Streptophyta</taxon>
        <taxon>Embryophyta</taxon>
        <taxon>Tracheophyta</taxon>
        <taxon>Spermatophyta</taxon>
        <taxon>Magnoliopsida</taxon>
        <taxon>eudicotyledons</taxon>
        <taxon>Gunneridae</taxon>
        <taxon>Pentapetalae</taxon>
        <taxon>rosids</taxon>
        <taxon>fabids</taxon>
        <taxon>Malpighiales</taxon>
        <taxon>Rhizophoraceae</taxon>
        <taxon>Rhizophora</taxon>
    </lineage>
</organism>
<name>A0A2P2NAJ7_RHIMU</name>